<protein>
    <submittedName>
        <fullName evidence="2">Low temperature requirement protein LtrA</fullName>
    </submittedName>
</protein>
<dbReference type="OrthoDB" id="5520804at2"/>
<feature type="transmembrane region" description="Helical" evidence="1">
    <location>
        <begin position="113"/>
        <end position="131"/>
    </location>
</feature>
<dbReference type="Pfam" id="PF06772">
    <property type="entry name" value="LtrA"/>
    <property type="match status" value="1"/>
</dbReference>
<dbReference type="AlphaFoldDB" id="A0A1H8RPE4"/>
<keyword evidence="1" id="KW-0472">Membrane</keyword>
<feature type="transmembrane region" description="Helical" evidence="1">
    <location>
        <begin position="316"/>
        <end position="334"/>
    </location>
</feature>
<feature type="transmembrane region" description="Helical" evidence="1">
    <location>
        <begin position="143"/>
        <end position="163"/>
    </location>
</feature>
<feature type="transmembrane region" description="Helical" evidence="1">
    <location>
        <begin position="211"/>
        <end position="231"/>
    </location>
</feature>
<dbReference type="Proteomes" id="UP000199615">
    <property type="component" value="Unassembled WGS sequence"/>
</dbReference>
<accession>A0A1H8RPE4</accession>
<dbReference type="InterPro" id="IPR010640">
    <property type="entry name" value="Low_temperature_requirement_A"/>
</dbReference>
<feature type="transmembrane region" description="Helical" evidence="1">
    <location>
        <begin position="52"/>
        <end position="75"/>
    </location>
</feature>
<dbReference type="PANTHER" id="PTHR36840:SF1">
    <property type="entry name" value="BLL5714 PROTEIN"/>
    <property type="match status" value="1"/>
</dbReference>
<gene>
    <name evidence="2" type="ORF">SAMN05444123_10430</name>
</gene>
<sequence>MAKDSTSAGNLLRVRKPHEHSRVTYVELFFDLVFVFAVTQVSHFLLAHFTPIGALQTLILMLAIWWVWVYTSWITNWLDPERTSVRVMLFTLMSAGLLLSTSIPHAFESRGLAFALAFVAMQVGRSAFATFTTPKSDPLRLNLARILAWLSVSAVFWIAGGLLDGNIRIALWLIALAIEYAGPFAGFYVPRIGASTTQDWSVEGGHMAERCALFIIIALGESIVVTGTTFAGIEWTIVGFAAVASALLGAIAMWWIYFHIGVHLGSERISQSSDPGRLARLAYTYLHLPIVAGIVVTAVGDEMLLAHPSGHADAKMILATVGGPVLFLIGVLLFKRAVRGHLQPSHMVGIAALLALAPLGPFVSPLALSAATTATLLAVGYWEAVSLGAASRSPVE</sequence>
<organism evidence="2 3">
    <name type="scientific">Rhodopseudomonas pseudopalustris</name>
    <dbReference type="NCBI Taxonomy" id="1513892"/>
    <lineage>
        <taxon>Bacteria</taxon>
        <taxon>Pseudomonadati</taxon>
        <taxon>Pseudomonadota</taxon>
        <taxon>Alphaproteobacteria</taxon>
        <taxon>Hyphomicrobiales</taxon>
        <taxon>Nitrobacteraceae</taxon>
        <taxon>Rhodopseudomonas</taxon>
    </lineage>
</organism>
<keyword evidence="1" id="KW-0812">Transmembrane</keyword>
<evidence type="ECO:0000313" key="3">
    <source>
        <dbReference type="Proteomes" id="UP000199615"/>
    </source>
</evidence>
<feature type="transmembrane region" description="Helical" evidence="1">
    <location>
        <begin position="278"/>
        <end position="296"/>
    </location>
</feature>
<keyword evidence="3" id="KW-1185">Reference proteome</keyword>
<dbReference type="EMBL" id="FODT01000004">
    <property type="protein sequence ID" value="SEO67823.1"/>
    <property type="molecule type" value="Genomic_DNA"/>
</dbReference>
<feature type="transmembrane region" description="Helical" evidence="1">
    <location>
        <begin position="346"/>
        <end position="364"/>
    </location>
</feature>
<keyword evidence="1" id="KW-1133">Transmembrane helix</keyword>
<name>A0A1H8RPE4_9BRAD</name>
<proteinExistence type="predicted"/>
<feature type="transmembrane region" description="Helical" evidence="1">
    <location>
        <begin position="169"/>
        <end position="190"/>
    </location>
</feature>
<dbReference type="PANTHER" id="PTHR36840">
    <property type="entry name" value="BLL5714 PROTEIN"/>
    <property type="match status" value="1"/>
</dbReference>
<feature type="transmembrane region" description="Helical" evidence="1">
    <location>
        <begin position="237"/>
        <end position="257"/>
    </location>
</feature>
<evidence type="ECO:0000313" key="2">
    <source>
        <dbReference type="EMBL" id="SEO67823.1"/>
    </source>
</evidence>
<reference evidence="3" key="1">
    <citation type="submission" date="2016-10" db="EMBL/GenBank/DDBJ databases">
        <authorList>
            <person name="Varghese N."/>
            <person name="Submissions S."/>
        </authorList>
    </citation>
    <scope>NUCLEOTIDE SEQUENCE [LARGE SCALE GENOMIC DNA]</scope>
    <source>
        <strain evidence="3">DSM 123</strain>
    </source>
</reference>
<feature type="transmembrane region" description="Helical" evidence="1">
    <location>
        <begin position="87"/>
        <end position="107"/>
    </location>
</feature>
<dbReference type="RefSeq" id="WP_092683219.1">
    <property type="nucleotide sequence ID" value="NZ_FODT01000004.1"/>
</dbReference>
<feature type="transmembrane region" description="Helical" evidence="1">
    <location>
        <begin position="23"/>
        <end position="46"/>
    </location>
</feature>
<evidence type="ECO:0000256" key="1">
    <source>
        <dbReference type="SAM" id="Phobius"/>
    </source>
</evidence>